<keyword evidence="4" id="KW-1185">Reference proteome</keyword>
<dbReference type="PANTHER" id="PTHR37529">
    <property type="entry name" value="TRANSPOSASE INSG FOR INSERTION SEQUENCE ELEMENT IS4-RELATED"/>
    <property type="match status" value="1"/>
</dbReference>
<evidence type="ECO:0000313" key="3">
    <source>
        <dbReference type="EMBL" id="TDC17790.1"/>
    </source>
</evidence>
<dbReference type="GO" id="GO:0004803">
    <property type="term" value="F:transposase activity"/>
    <property type="evidence" value="ECO:0007669"/>
    <property type="project" value="InterPro"/>
</dbReference>
<dbReference type="GO" id="GO:0003677">
    <property type="term" value="F:DNA binding"/>
    <property type="evidence" value="ECO:0007669"/>
    <property type="project" value="InterPro"/>
</dbReference>
<dbReference type="Pfam" id="PF13006">
    <property type="entry name" value="Nterm_IS4"/>
    <property type="match status" value="1"/>
</dbReference>
<proteinExistence type="predicted"/>
<dbReference type="InterPro" id="IPR024473">
    <property type="entry name" value="Transposases_IS4_N"/>
</dbReference>
<reference evidence="3 4" key="1">
    <citation type="submission" date="2019-03" db="EMBL/GenBank/DDBJ databases">
        <title>Draft genome sequences of novel Actinobacteria.</title>
        <authorList>
            <person name="Sahin N."/>
            <person name="Ay H."/>
            <person name="Saygin H."/>
        </authorList>
    </citation>
    <scope>NUCLEOTIDE SEQUENCE [LARGE SCALE GENOMIC DNA]</scope>
    <source>
        <strain evidence="3 4">JCM 30547</strain>
    </source>
</reference>
<dbReference type="OrthoDB" id="477305at2"/>
<dbReference type="InterPro" id="IPR002559">
    <property type="entry name" value="Transposase_11"/>
</dbReference>
<dbReference type="AlphaFoldDB" id="A0A4R4P9V6"/>
<evidence type="ECO:0000259" key="2">
    <source>
        <dbReference type="Pfam" id="PF13006"/>
    </source>
</evidence>
<feature type="domain" description="Transposase IS4 N-terminal" evidence="2">
    <location>
        <begin position="15"/>
        <end position="107"/>
    </location>
</feature>
<evidence type="ECO:0000259" key="1">
    <source>
        <dbReference type="Pfam" id="PF01609"/>
    </source>
</evidence>
<sequence>MTRTITVAEGAFAPGHLGGLTQHVPFEMVDAVLAETRTTQARVRALPARVVVYLLLAGCLFTDHGYGQVWHRLVAGLRGLTVAAPTAAALTHARRRLGPAPLKALFDLLRGPGPTSATGWVRWRGLLVTAIDGTTLSVPDTTANLDEFTKRASGNSGSYPHLRLLAVVCCGTRTVIDAVFGPSSVGETSYAPTLLRRALRAGMIVLADRGMATNDIITAITSTGAELLIRCKTNRKLPVLQRLHDGSYLSMWHGTTVRVITAEITIATTHGKRTGSYRLITTLLDPHTHPAFDLVTLYHQRWEIETTYLAIKHTILGGHVLRARTPNGITQEVYALLTTYQILRHAMTDATDTQPGTDPDRASFTIALNAARDQLIQATNIITGTVIDLVGHIGQLVLANLLPPRRLRLSPRAVKRATSKYPPHGPKINRTTYKATININILDTPP</sequence>
<dbReference type="NCBIfam" id="NF033592">
    <property type="entry name" value="transpos_IS4_1"/>
    <property type="match status" value="1"/>
</dbReference>
<evidence type="ECO:0000313" key="4">
    <source>
        <dbReference type="Proteomes" id="UP000295075"/>
    </source>
</evidence>
<name>A0A4R4P9V6_9ACTN</name>
<comment type="caution">
    <text evidence="3">The sequence shown here is derived from an EMBL/GenBank/DDBJ whole genome shotgun (WGS) entry which is preliminary data.</text>
</comment>
<dbReference type="SUPFAM" id="SSF53098">
    <property type="entry name" value="Ribonuclease H-like"/>
    <property type="match status" value="1"/>
</dbReference>
<dbReference type="Proteomes" id="UP000295075">
    <property type="component" value="Unassembled WGS sequence"/>
</dbReference>
<dbReference type="GO" id="GO:0006313">
    <property type="term" value="P:DNA transposition"/>
    <property type="evidence" value="ECO:0007669"/>
    <property type="project" value="InterPro"/>
</dbReference>
<accession>A0A4R4P9V6</accession>
<feature type="domain" description="Transposase IS4-like" evidence="1">
    <location>
        <begin position="125"/>
        <end position="340"/>
    </location>
</feature>
<dbReference type="InterPro" id="IPR047952">
    <property type="entry name" value="Transpos_IS4"/>
</dbReference>
<organism evidence="3 4">
    <name type="scientific">Kribbella albertanoniae</name>
    <dbReference type="NCBI Taxonomy" id="1266829"/>
    <lineage>
        <taxon>Bacteria</taxon>
        <taxon>Bacillati</taxon>
        <taxon>Actinomycetota</taxon>
        <taxon>Actinomycetes</taxon>
        <taxon>Propionibacteriales</taxon>
        <taxon>Kribbellaceae</taxon>
        <taxon>Kribbella</taxon>
    </lineage>
</organism>
<dbReference type="Pfam" id="PF01609">
    <property type="entry name" value="DDE_Tnp_1"/>
    <property type="match status" value="1"/>
</dbReference>
<dbReference type="PANTHER" id="PTHR37529:SF1">
    <property type="entry name" value="TRANSPOSASE INSG FOR INSERTION SEQUENCE ELEMENT IS4-RELATED"/>
    <property type="match status" value="1"/>
</dbReference>
<dbReference type="EMBL" id="SMKA01000264">
    <property type="protein sequence ID" value="TDC17790.1"/>
    <property type="molecule type" value="Genomic_DNA"/>
</dbReference>
<protein>
    <submittedName>
        <fullName evidence="3">IS4 family transposase</fullName>
    </submittedName>
</protein>
<gene>
    <name evidence="3" type="ORF">E1261_36485</name>
</gene>
<dbReference type="InterPro" id="IPR012337">
    <property type="entry name" value="RNaseH-like_sf"/>
</dbReference>